<name>A0A3S5FDT4_9PLAT</name>
<sequence>MGLPITNGDMLLEEVLGGASGLPSGIRSGVIGTSPVDNSLSARQNRQPVGMGVGVANPDEDWVSDSG</sequence>
<dbReference type="Proteomes" id="UP000784294">
    <property type="component" value="Unassembled WGS sequence"/>
</dbReference>
<protein>
    <submittedName>
        <fullName evidence="2">Uncharacterized protein</fullName>
    </submittedName>
</protein>
<evidence type="ECO:0000313" key="3">
    <source>
        <dbReference type="Proteomes" id="UP000784294"/>
    </source>
</evidence>
<comment type="caution">
    <text evidence="2">The sequence shown here is derived from an EMBL/GenBank/DDBJ whole genome shotgun (WGS) entry which is preliminary data.</text>
</comment>
<feature type="region of interest" description="Disordered" evidence="1">
    <location>
        <begin position="35"/>
        <end position="67"/>
    </location>
</feature>
<reference evidence="2" key="1">
    <citation type="submission" date="2018-11" db="EMBL/GenBank/DDBJ databases">
        <authorList>
            <consortium name="Pathogen Informatics"/>
        </authorList>
    </citation>
    <scope>NUCLEOTIDE SEQUENCE</scope>
</reference>
<keyword evidence="3" id="KW-1185">Reference proteome</keyword>
<dbReference type="EMBL" id="CAAALY010048540">
    <property type="protein sequence ID" value="VEL20908.1"/>
    <property type="molecule type" value="Genomic_DNA"/>
</dbReference>
<proteinExistence type="predicted"/>
<organism evidence="2 3">
    <name type="scientific">Protopolystoma xenopodis</name>
    <dbReference type="NCBI Taxonomy" id="117903"/>
    <lineage>
        <taxon>Eukaryota</taxon>
        <taxon>Metazoa</taxon>
        <taxon>Spiralia</taxon>
        <taxon>Lophotrochozoa</taxon>
        <taxon>Platyhelminthes</taxon>
        <taxon>Monogenea</taxon>
        <taxon>Polyopisthocotylea</taxon>
        <taxon>Polystomatidea</taxon>
        <taxon>Polystomatidae</taxon>
        <taxon>Protopolystoma</taxon>
    </lineage>
</organism>
<feature type="compositionally biased region" description="Polar residues" evidence="1">
    <location>
        <begin position="35"/>
        <end position="47"/>
    </location>
</feature>
<accession>A0A3S5FDT4</accession>
<gene>
    <name evidence="2" type="ORF">PXEA_LOCUS14348</name>
</gene>
<evidence type="ECO:0000256" key="1">
    <source>
        <dbReference type="SAM" id="MobiDB-lite"/>
    </source>
</evidence>
<feature type="compositionally biased region" description="Acidic residues" evidence="1">
    <location>
        <begin position="58"/>
        <end position="67"/>
    </location>
</feature>
<dbReference type="AlphaFoldDB" id="A0A3S5FDT4"/>
<evidence type="ECO:0000313" key="2">
    <source>
        <dbReference type="EMBL" id="VEL20908.1"/>
    </source>
</evidence>